<name>A0A9J6EJB6_RHIMP</name>
<evidence type="ECO:0000256" key="1">
    <source>
        <dbReference type="SAM" id="MobiDB-lite"/>
    </source>
</evidence>
<organism evidence="2 3">
    <name type="scientific">Rhipicephalus microplus</name>
    <name type="common">Cattle tick</name>
    <name type="synonym">Boophilus microplus</name>
    <dbReference type="NCBI Taxonomy" id="6941"/>
    <lineage>
        <taxon>Eukaryota</taxon>
        <taxon>Metazoa</taxon>
        <taxon>Ecdysozoa</taxon>
        <taxon>Arthropoda</taxon>
        <taxon>Chelicerata</taxon>
        <taxon>Arachnida</taxon>
        <taxon>Acari</taxon>
        <taxon>Parasitiformes</taxon>
        <taxon>Ixodida</taxon>
        <taxon>Ixodoidea</taxon>
        <taxon>Ixodidae</taxon>
        <taxon>Rhipicephalinae</taxon>
        <taxon>Rhipicephalus</taxon>
        <taxon>Boophilus</taxon>
    </lineage>
</organism>
<dbReference type="EMBL" id="JABSTU010000004">
    <property type="protein sequence ID" value="KAH8034603.1"/>
    <property type="molecule type" value="Genomic_DNA"/>
</dbReference>
<sequence>MGFSPKGCGCRLRSSSSGAVSVLAKHPGSSPTRSSAPVLLPFDVLTQDMLKMTPDEARTAGGDFRSSLAAKGPLQVRKECIGVALSHRGDSSVKVTCKSGIGTTEIRCRPSVASCDSCGVVYCGSINSDNFPRVCSWKTRHGARAKGSNSLIPVEIDEALKREYRNREIVPCFVEENVEYLLESGNEEHRQVVKHRSGRQASHHERSGLSSEELSAAASNQYPENSTSWNKIKDACDASTTVVAATERCGSDTTGAASRAFIYDCPWWEYDYDGNESASKDTCSSTALPSWDQVSTDTSVASAIA</sequence>
<dbReference type="Proteomes" id="UP000821866">
    <property type="component" value="Chromosome 2"/>
</dbReference>
<keyword evidence="3" id="KW-1185">Reference proteome</keyword>
<proteinExistence type="predicted"/>
<comment type="caution">
    <text evidence="2">The sequence shown here is derived from an EMBL/GenBank/DDBJ whole genome shotgun (WGS) entry which is preliminary data.</text>
</comment>
<feature type="region of interest" description="Disordered" evidence="1">
    <location>
        <begin position="191"/>
        <end position="227"/>
    </location>
</feature>
<evidence type="ECO:0000313" key="3">
    <source>
        <dbReference type="Proteomes" id="UP000821866"/>
    </source>
</evidence>
<reference evidence="2" key="2">
    <citation type="submission" date="2021-09" db="EMBL/GenBank/DDBJ databases">
        <authorList>
            <person name="Jia N."/>
            <person name="Wang J."/>
            <person name="Shi W."/>
            <person name="Du L."/>
            <person name="Sun Y."/>
            <person name="Zhan W."/>
            <person name="Jiang J."/>
            <person name="Wang Q."/>
            <person name="Zhang B."/>
            <person name="Ji P."/>
            <person name="Sakyi L.B."/>
            <person name="Cui X."/>
            <person name="Yuan T."/>
            <person name="Jiang B."/>
            <person name="Yang W."/>
            <person name="Lam T.T.-Y."/>
            <person name="Chang Q."/>
            <person name="Ding S."/>
            <person name="Wang X."/>
            <person name="Zhu J."/>
            <person name="Ruan X."/>
            <person name="Zhao L."/>
            <person name="Wei J."/>
            <person name="Que T."/>
            <person name="Du C."/>
            <person name="Cheng J."/>
            <person name="Dai P."/>
            <person name="Han X."/>
            <person name="Huang E."/>
            <person name="Gao Y."/>
            <person name="Liu J."/>
            <person name="Shao H."/>
            <person name="Ye R."/>
            <person name="Li L."/>
            <person name="Wei W."/>
            <person name="Wang X."/>
            <person name="Wang C."/>
            <person name="Huo Q."/>
            <person name="Li W."/>
            <person name="Guo W."/>
            <person name="Chen H."/>
            <person name="Chen S."/>
            <person name="Zhou L."/>
            <person name="Zhou L."/>
            <person name="Ni X."/>
            <person name="Tian J."/>
            <person name="Zhou Y."/>
            <person name="Sheng Y."/>
            <person name="Liu T."/>
            <person name="Pan Y."/>
            <person name="Xia L."/>
            <person name="Li J."/>
            <person name="Zhao F."/>
            <person name="Cao W."/>
        </authorList>
    </citation>
    <scope>NUCLEOTIDE SEQUENCE</scope>
    <source>
        <strain evidence="2">Rmic-2018</strain>
        <tissue evidence="2">Larvae</tissue>
    </source>
</reference>
<reference evidence="2" key="1">
    <citation type="journal article" date="2020" name="Cell">
        <title>Large-Scale Comparative Analyses of Tick Genomes Elucidate Their Genetic Diversity and Vector Capacities.</title>
        <authorList>
            <consortium name="Tick Genome and Microbiome Consortium (TIGMIC)"/>
            <person name="Jia N."/>
            <person name="Wang J."/>
            <person name="Shi W."/>
            <person name="Du L."/>
            <person name="Sun Y."/>
            <person name="Zhan W."/>
            <person name="Jiang J.F."/>
            <person name="Wang Q."/>
            <person name="Zhang B."/>
            <person name="Ji P."/>
            <person name="Bell-Sakyi L."/>
            <person name="Cui X.M."/>
            <person name="Yuan T.T."/>
            <person name="Jiang B.G."/>
            <person name="Yang W.F."/>
            <person name="Lam T.T."/>
            <person name="Chang Q.C."/>
            <person name="Ding S.J."/>
            <person name="Wang X.J."/>
            <person name="Zhu J.G."/>
            <person name="Ruan X.D."/>
            <person name="Zhao L."/>
            <person name="Wei J.T."/>
            <person name="Ye R.Z."/>
            <person name="Que T.C."/>
            <person name="Du C.H."/>
            <person name="Zhou Y.H."/>
            <person name="Cheng J.X."/>
            <person name="Dai P.F."/>
            <person name="Guo W.B."/>
            <person name="Han X.H."/>
            <person name="Huang E.J."/>
            <person name="Li L.F."/>
            <person name="Wei W."/>
            <person name="Gao Y.C."/>
            <person name="Liu J.Z."/>
            <person name="Shao H.Z."/>
            <person name="Wang X."/>
            <person name="Wang C.C."/>
            <person name="Yang T.C."/>
            <person name="Huo Q.B."/>
            <person name="Li W."/>
            <person name="Chen H.Y."/>
            <person name="Chen S.E."/>
            <person name="Zhou L.G."/>
            <person name="Ni X.B."/>
            <person name="Tian J.H."/>
            <person name="Sheng Y."/>
            <person name="Liu T."/>
            <person name="Pan Y.S."/>
            <person name="Xia L.Y."/>
            <person name="Li J."/>
            <person name="Zhao F."/>
            <person name="Cao W.C."/>
        </authorList>
    </citation>
    <scope>NUCLEOTIDE SEQUENCE</scope>
    <source>
        <strain evidence="2">Rmic-2018</strain>
    </source>
</reference>
<feature type="compositionally biased region" description="Low complexity" evidence="1">
    <location>
        <begin position="208"/>
        <end position="219"/>
    </location>
</feature>
<dbReference type="AlphaFoldDB" id="A0A9J6EJB6"/>
<evidence type="ECO:0000313" key="2">
    <source>
        <dbReference type="EMBL" id="KAH8034603.1"/>
    </source>
</evidence>
<gene>
    <name evidence="2" type="ORF">HPB51_025894</name>
</gene>
<accession>A0A9J6EJB6</accession>
<protein>
    <submittedName>
        <fullName evidence="2">Uncharacterized protein</fullName>
    </submittedName>
</protein>